<gene>
    <name evidence="2" type="ORF">RE474_12175</name>
</gene>
<dbReference type="KEGG" id="mseb:RE474_12175"/>
<feature type="transmembrane region" description="Helical" evidence="1">
    <location>
        <begin position="50"/>
        <end position="69"/>
    </location>
</feature>
<reference evidence="2 3" key="1">
    <citation type="submission" date="2023-08" db="EMBL/GenBank/DDBJ databases">
        <title>Methanolobus mangrovi sp. nov. and Methanolobus sediminis sp. nov, two novel methylotrophic methanogens isolated from mangrove sediments in China.</title>
        <authorList>
            <person name="Zhou J."/>
        </authorList>
    </citation>
    <scope>NUCLEOTIDE SEQUENCE [LARGE SCALE GENOMIC DNA]</scope>
    <source>
        <strain evidence="2 3">FTZ6</strain>
    </source>
</reference>
<organism evidence="2 3">
    <name type="scientific">Methanolobus sediminis</name>
    <dbReference type="NCBI Taxonomy" id="3072978"/>
    <lineage>
        <taxon>Archaea</taxon>
        <taxon>Methanobacteriati</taxon>
        <taxon>Methanobacteriota</taxon>
        <taxon>Stenosarchaea group</taxon>
        <taxon>Methanomicrobia</taxon>
        <taxon>Methanosarcinales</taxon>
        <taxon>Methanosarcinaceae</taxon>
        <taxon>Methanolobus</taxon>
    </lineage>
</organism>
<evidence type="ECO:0000313" key="2">
    <source>
        <dbReference type="EMBL" id="WMW24822.1"/>
    </source>
</evidence>
<accession>A0AA51YLD6</accession>
<sequence>MDKERKSQIQDKQKNIAILKRNKSLLKANILILGAGLSLSYFGKGDIGDPLIWLGIIIFAYTMFTGMVASQQLKSQR</sequence>
<dbReference type="EMBL" id="CP133592">
    <property type="protein sequence ID" value="WMW24822.1"/>
    <property type="molecule type" value="Genomic_DNA"/>
</dbReference>
<name>A0AA51YLD6_9EURY</name>
<dbReference type="AlphaFoldDB" id="A0AA51YLD6"/>
<keyword evidence="1" id="KW-1133">Transmembrane helix</keyword>
<evidence type="ECO:0000256" key="1">
    <source>
        <dbReference type="SAM" id="Phobius"/>
    </source>
</evidence>
<protein>
    <submittedName>
        <fullName evidence="2">Uncharacterized protein</fullName>
    </submittedName>
</protein>
<evidence type="ECO:0000313" key="3">
    <source>
        <dbReference type="Proteomes" id="UP001182908"/>
    </source>
</evidence>
<keyword evidence="1" id="KW-0812">Transmembrane</keyword>
<feature type="transmembrane region" description="Helical" evidence="1">
    <location>
        <begin position="24"/>
        <end position="44"/>
    </location>
</feature>
<dbReference type="RefSeq" id="WP_309310629.1">
    <property type="nucleotide sequence ID" value="NZ_CP133592.1"/>
</dbReference>
<proteinExistence type="predicted"/>
<keyword evidence="3" id="KW-1185">Reference proteome</keyword>
<dbReference type="GeneID" id="84233486"/>
<dbReference type="Proteomes" id="UP001182908">
    <property type="component" value="Chromosome"/>
</dbReference>
<keyword evidence="1" id="KW-0472">Membrane</keyword>